<dbReference type="GO" id="GO:1990414">
    <property type="term" value="P:replication-born double-strand break repair via sister chromatid exchange"/>
    <property type="evidence" value="ECO:0007669"/>
    <property type="project" value="TreeGrafter"/>
</dbReference>
<dbReference type="GO" id="GO:1905168">
    <property type="term" value="P:positive regulation of double-strand break repair via homologous recombination"/>
    <property type="evidence" value="ECO:0007669"/>
    <property type="project" value="TreeGrafter"/>
</dbReference>
<dbReference type="GO" id="GO:2000042">
    <property type="term" value="P:negative regulation of double-strand break repair via homologous recombination"/>
    <property type="evidence" value="ECO:0007669"/>
    <property type="project" value="TreeGrafter"/>
</dbReference>
<organism evidence="1">
    <name type="scientific">Phallusia mammillata</name>
    <dbReference type="NCBI Taxonomy" id="59560"/>
    <lineage>
        <taxon>Eukaryota</taxon>
        <taxon>Metazoa</taxon>
        <taxon>Chordata</taxon>
        <taxon>Tunicata</taxon>
        <taxon>Ascidiacea</taxon>
        <taxon>Phlebobranchia</taxon>
        <taxon>Ascidiidae</taxon>
        <taxon>Phallusia</taxon>
    </lineage>
</organism>
<dbReference type="EMBL" id="LR787060">
    <property type="protein sequence ID" value="CAB3262922.1"/>
    <property type="molecule type" value="mRNA"/>
</dbReference>
<reference evidence="1" key="1">
    <citation type="submission" date="2020-04" db="EMBL/GenBank/DDBJ databases">
        <authorList>
            <person name="Neveu A P."/>
        </authorList>
    </citation>
    <scope>NUCLEOTIDE SEQUENCE</scope>
    <source>
        <tissue evidence="1">Whole embryo</tissue>
    </source>
</reference>
<dbReference type="AlphaFoldDB" id="A0A6F9DHM8"/>
<accession>A0A6F9DHM8</accession>
<dbReference type="GO" id="GO:0036297">
    <property type="term" value="P:interstrand cross-link repair"/>
    <property type="evidence" value="ECO:0007669"/>
    <property type="project" value="InterPro"/>
</dbReference>
<evidence type="ECO:0000313" key="1">
    <source>
        <dbReference type="EMBL" id="CAB3262922.1"/>
    </source>
</evidence>
<sequence length="851" mass="95668">MGEFITLHRGHLILAKCRVTEKHNTTLLVSVFRYSSYSKAFDSINTISISLKGKWSIVGLKNVECKRLKVICPCAALFCPKLASVKVLTIENLEKCVEELQHTVSLGSEVNINRSKGLHWFIVHGPKLVCVDHDSSTLVIIHPYSNAKQVINLSALKLLSRPFPVNNFNGETEDALTFIGVSSQKPNLKMAGMQYVFEETEKHMSGNLFGCNWVWFDIRFMNAEDGDKNDHQVSLQNRHDKCDIPAAYCSVTTAIYQWQENQVMTILATQYPQLVVISCGDVVKCCDLPTSFACDDILMTNDVECRVILAIDNTNKSCCAISYSTFQIIRTWQNVTSVCKGAMLLYEDIFESIFLLHSSVDTDMIQPEQFSIICGIEDVEINQTPVDEQQDLDEDIKEHHSDEMEDLFMASPQQQEEENEKNNSAGLKKATDCLEAIQKKLWTEINDQKMLLKKKNRVVARSTTALQRMNNHIDLSNTSNSSNQDEPEELVDLFTGEPVTVQEDMEPEKCLKILGHWQNIVSDQWIVGFRLKNCSNKKFQNFAVMLSHNQETILKPPADQQLRTNMYKVQNLTKCADVSDTDSKSSKTKLATSRDNDMLPHVCLPDDEVLITTIGKLPLFGALQSKITFSATVFSHEVTGIINQDFVFDLGKVSISASEVARGLLLLRHEDLLSSSTSEKFTESVATLNSYSSTKSNLVAMSDANDVLSIIEILLQQLGFKLIAELGAYVCMEMGSLQYVIVKLQAITRRNVKLTVHSRSELECNLLLGFFKEQVPHDFSVTQVYKDSQQKHSTDLLPVASLNLADEPSLPSKRPRSFLNESSNFLPKDTALKAVQNQLLANEQIINVLQT</sequence>
<dbReference type="PANTHER" id="PTHR28450:SF1">
    <property type="entry name" value="FANCONI ANEMIA GROUP B PROTEIN"/>
    <property type="match status" value="1"/>
</dbReference>
<protein>
    <submittedName>
        <fullName evidence="1">Uncharacterized protein LOC100185218</fullName>
    </submittedName>
</protein>
<gene>
    <name evidence="1" type="primary">LOC100185218</name>
</gene>
<dbReference type="GO" id="GO:0043240">
    <property type="term" value="C:Fanconi anaemia nuclear complex"/>
    <property type="evidence" value="ECO:0007669"/>
    <property type="project" value="InterPro"/>
</dbReference>
<dbReference type="InterPro" id="IPR033333">
    <property type="entry name" value="FANCB"/>
</dbReference>
<dbReference type="PANTHER" id="PTHR28450">
    <property type="entry name" value="FANCONI ANEMIA GROUP B PROTEIN"/>
    <property type="match status" value="1"/>
</dbReference>
<name>A0A6F9DHM8_9ASCI</name>
<proteinExistence type="evidence at transcript level"/>